<evidence type="ECO:0000256" key="4">
    <source>
        <dbReference type="ARBA" id="ARBA00023008"/>
    </source>
</evidence>
<name>A0A6J6CYD9_9ZZZZ</name>
<keyword evidence="4" id="KW-0186">Copper</keyword>
<dbReference type="Pfam" id="PF04234">
    <property type="entry name" value="CopC"/>
    <property type="match status" value="1"/>
</dbReference>
<dbReference type="PANTHER" id="PTHR34820:SF4">
    <property type="entry name" value="INNER MEMBRANE PROTEIN YEBZ"/>
    <property type="match status" value="1"/>
</dbReference>
<comment type="subcellular location">
    <subcellularLocation>
        <location evidence="1">Cell envelope</location>
    </subcellularLocation>
</comment>
<dbReference type="InterPro" id="IPR014756">
    <property type="entry name" value="Ig_E-set"/>
</dbReference>
<dbReference type="GO" id="GO:0006825">
    <property type="term" value="P:copper ion transport"/>
    <property type="evidence" value="ECO:0007669"/>
    <property type="project" value="InterPro"/>
</dbReference>
<feature type="transmembrane region" description="Helical" evidence="6">
    <location>
        <begin position="160"/>
        <end position="180"/>
    </location>
</feature>
<gene>
    <name evidence="8" type="ORF">UFOPK1506_00764</name>
</gene>
<organism evidence="8">
    <name type="scientific">freshwater metagenome</name>
    <dbReference type="NCBI Taxonomy" id="449393"/>
    <lineage>
        <taxon>unclassified sequences</taxon>
        <taxon>metagenomes</taxon>
        <taxon>ecological metagenomes</taxon>
    </lineage>
</organism>
<dbReference type="InterPro" id="IPR007348">
    <property type="entry name" value="CopC_dom"/>
</dbReference>
<evidence type="ECO:0000256" key="2">
    <source>
        <dbReference type="ARBA" id="ARBA00022723"/>
    </source>
</evidence>
<evidence type="ECO:0000313" key="8">
    <source>
        <dbReference type="EMBL" id="CAB4556104.1"/>
    </source>
</evidence>
<dbReference type="PANTHER" id="PTHR34820">
    <property type="entry name" value="INNER MEMBRANE PROTEIN YEBZ"/>
    <property type="match status" value="1"/>
</dbReference>
<evidence type="ECO:0000256" key="6">
    <source>
        <dbReference type="SAM" id="Phobius"/>
    </source>
</evidence>
<sequence>MKIPRVSVAILLVVLGVLTSSPAQALELVGADPAANSTIKSAPGAITLTLSSEIIETGSSMSVRAPSGSAVDDGSLLIDGVQALIGLAKLTESGRYTVDYQFMSTDGELLSGSYTFTFDAPAVVTTPTINPTQSPIPTESEESEESQAEATGKSSLATDIFMISLLVISLLVLIFIARSLRNTKPKRRKKK</sequence>
<accession>A0A6J6CYD9</accession>
<reference evidence="8" key="1">
    <citation type="submission" date="2020-05" db="EMBL/GenBank/DDBJ databases">
        <authorList>
            <person name="Chiriac C."/>
            <person name="Salcher M."/>
            <person name="Ghai R."/>
            <person name="Kavagutti S V."/>
        </authorList>
    </citation>
    <scope>NUCLEOTIDE SEQUENCE</scope>
</reference>
<keyword evidence="3" id="KW-0732">Signal</keyword>
<dbReference type="GO" id="GO:0030313">
    <property type="term" value="C:cell envelope"/>
    <property type="evidence" value="ECO:0007669"/>
    <property type="project" value="UniProtKB-SubCell"/>
</dbReference>
<protein>
    <submittedName>
        <fullName evidence="8">Unannotated protein</fullName>
    </submittedName>
</protein>
<dbReference type="GO" id="GO:0046688">
    <property type="term" value="P:response to copper ion"/>
    <property type="evidence" value="ECO:0007669"/>
    <property type="project" value="InterPro"/>
</dbReference>
<keyword evidence="6" id="KW-0472">Membrane</keyword>
<dbReference type="Gene3D" id="2.60.40.1220">
    <property type="match status" value="1"/>
</dbReference>
<dbReference type="GO" id="GO:0005507">
    <property type="term" value="F:copper ion binding"/>
    <property type="evidence" value="ECO:0007669"/>
    <property type="project" value="InterPro"/>
</dbReference>
<keyword evidence="6" id="KW-0812">Transmembrane</keyword>
<feature type="compositionally biased region" description="Polar residues" evidence="5">
    <location>
        <begin position="127"/>
        <end position="137"/>
    </location>
</feature>
<dbReference type="GO" id="GO:0005886">
    <property type="term" value="C:plasma membrane"/>
    <property type="evidence" value="ECO:0007669"/>
    <property type="project" value="TreeGrafter"/>
</dbReference>
<dbReference type="InterPro" id="IPR032694">
    <property type="entry name" value="CopC/D"/>
</dbReference>
<feature type="domain" description="CopC" evidence="7">
    <location>
        <begin position="27"/>
        <end position="117"/>
    </location>
</feature>
<dbReference type="EMBL" id="CAEZSV010000135">
    <property type="protein sequence ID" value="CAB4556104.1"/>
    <property type="molecule type" value="Genomic_DNA"/>
</dbReference>
<feature type="region of interest" description="Disordered" evidence="5">
    <location>
        <begin position="127"/>
        <end position="151"/>
    </location>
</feature>
<keyword evidence="2" id="KW-0479">Metal-binding</keyword>
<evidence type="ECO:0000256" key="1">
    <source>
        <dbReference type="ARBA" id="ARBA00004196"/>
    </source>
</evidence>
<keyword evidence="6" id="KW-1133">Transmembrane helix</keyword>
<evidence type="ECO:0000259" key="7">
    <source>
        <dbReference type="Pfam" id="PF04234"/>
    </source>
</evidence>
<proteinExistence type="predicted"/>
<dbReference type="SUPFAM" id="SSF81296">
    <property type="entry name" value="E set domains"/>
    <property type="match status" value="1"/>
</dbReference>
<evidence type="ECO:0000256" key="5">
    <source>
        <dbReference type="SAM" id="MobiDB-lite"/>
    </source>
</evidence>
<dbReference type="AlphaFoldDB" id="A0A6J6CYD9"/>
<dbReference type="InterPro" id="IPR014755">
    <property type="entry name" value="Cu-Rt/internalin_Ig-like"/>
</dbReference>
<evidence type="ECO:0000256" key="3">
    <source>
        <dbReference type="ARBA" id="ARBA00022729"/>
    </source>
</evidence>
<dbReference type="GO" id="GO:0042597">
    <property type="term" value="C:periplasmic space"/>
    <property type="evidence" value="ECO:0007669"/>
    <property type="project" value="InterPro"/>
</dbReference>